<evidence type="ECO:0000313" key="1">
    <source>
        <dbReference type="EMBL" id="KYC48208.1"/>
    </source>
</evidence>
<reference evidence="1 2" key="1">
    <citation type="journal article" date="2016" name="ISME J.">
        <title>Chasing the elusive Euryarchaeota class WSA2: genomes reveal a uniquely fastidious methyl-reducing methanogen.</title>
        <authorList>
            <person name="Nobu M.K."/>
            <person name="Narihiro T."/>
            <person name="Kuroda K."/>
            <person name="Mei R."/>
            <person name="Liu W.T."/>
        </authorList>
    </citation>
    <scope>NUCLEOTIDE SEQUENCE [LARGE SCALE GENOMIC DNA]</scope>
    <source>
        <strain evidence="1">U1lsi0528_Bin089</strain>
    </source>
</reference>
<proteinExistence type="predicted"/>
<protein>
    <submittedName>
        <fullName evidence="1">Uncharacterized protein</fullName>
    </submittedName>
</protein>
<dbReference type="AlphaFoldDB" id="A0A150ITK2"/>
<accession>A0A150ITK2</accession>
<evidence type="ECO:0000313" key="2">
    <source>
        <dbReference type="Proteomes" id="UP000075578"/>
    </source>
</evidence>
<gene>
    <name evidence="1" type="ORF">AMQ74_01618</name>
</gene>
<sequence length="53" mass="6280">MLYEVRFTVEDIVFEIEAENKKEAEKKANEELKRMKIEDMSTGGIEIEELEED</sequence>
<comment type="caution">
    <text evidence="1">The sequence shown here is derived from an EMBL/GenBank/DDBJ whole genome shotgun (WGS) entry which is preliminary data.</text>
</comment>
<name>A0A150ITK2_9EURY</name>
<organism evidence="1 2">
    <name type="scientific">Candidatus Methanofastidiosum methylothiophilum</name>
    <dbReference type="NCBI Taxonomy" id="1705564"/>
    <lineage>
        <taxon>Archaea</taxon>
        <taxon>Methanobacteriati</taxon>
        <taxon>Methanobacteriota</taxon>
        <taxon>Stenosarchaea group</taxon>
        <taxon>Candidatus Methanofastidiosia</taxon>
        <taxon>Candidatus Methanofastidiosales</taxon>
        <taxon>Candidatus Methanofastidiosaceae</taxon>
        <taxon>Candidatus Methanofastidiosum</taxon>
    </lineage>
</organism>
<dbReference type="Proteomes" id="UP000075578">
    <property type="component" value="Unassembled WGS sequence"/>
</dbReference>
<dbReference type="EMBL" id="LNGD01000143">
    <property type="protein sequence ID" value="KYC48208.1"/>
    <property type="molecule type" value="Genomic_DNA"/>
</dbReference>